<evidence type="ECO:0000259" key="1">
    <source>
        <dbReference type="Pfam" id="PF09141"/>
    </source>
</evidence>
<proteinExistence type="predicted"/>
<protein>
    <recommendedName>
        <fullName evidence="1">Talin central domain-containing protein</fullName>
    </recommendedName>
</protein>
<gene>
    <name evidence="2" type="ORF">NEZAVI_LOCUS8682</name>
</gene>
<dbReference type="GO" id="GO:0005178">
    <property type="term" value="F:integrin binding"/>
    <property type="evidence" value="ECO:0007669"/>
    <property type="project" value="TreeGrafter"/>
</dbReference>
<evidence type="ECO:0000313" key="2">
    <source>
        <dbReference type="EMBL" id="CAH1399183.1"/>
    </source>
</evidence>
<dbReference type="InterPro" id="IPR035964">
    <property type="entry name" value="I/LWEQ_dom_sf"/>
</dbReference>
<dbReference type="GO" id="GO:0003779">
    <property type="term" value="F:actin binding"/>
    <property type="evidence" value="ECO:0007669"/>
    <property type="project" value="InterPro"/>
</dbReference>
<dbReference type="Pfam" id="PF09141">
    <property type="entry name" value="Talin_middle"/>
    <property type="match status" value="1"/>
</dbReference>
<dbReference type="PANTHER" id="PTHR19981:SF1">
    <property type="entry name" value="RHEA, ISOFORM B"/>
    <property type="match status" value="1"/>
</dbReference>
<evidence type="ECO:0000313" key="3">
    <source>
        <dbReference type="Proteomes" id="UP001152798"/>
    </source>
</evidence>
<name>A0A9P0HBZ4_NEZVI</name>
<dbReference type="SUPFAM" id="SSF109885">
    <property type="entry name" value="I/LWEQ domain"/>
    <property type="match status" value="1"/>
</dbReference>
<feature type="domain" description="Talin central" evidence="1">
    <location>
        <begin position="1"/>
        <end position="58"/>
    </location>
</feature>
<dbReference type="OrthoDB" id="10262320at2759"/>
<dbReference type="GO" id="GO:0005200">
    <property type="term" value="F:structural constituent of cytoskeleton"/>
    <property type="evidence" value="ECO:0007669"/>
    <property type="project" value="InterPro"/>
</dbReference>
<dbReference type="EMBL" id="OV725080">
    <property type="protein sequence ID" value="CAH1399183.1"/>
    <property type="molecule type" value="Genomic_DNA"/>
</dbReference>
<dbReference type="Proteomes" id="UP001152798">
    <property type="component" value="Chromosome 4"/>
</dbReference>
<accession>A0A9P0HBZ4</accession>
<dbReference type="GO" id="GO:0005737">
    <property type="term" value="C:cytoplasm"/>
    <property type="evidence" value="ECO:0007669"/>
    <property type="project" value="TreeGrafter"/>
</dbReference>
<organism evidence="2 3">
    <name type="scientific">Nezara viridula</name>
    <name type="common">Southern green stink bug</name>
    <name type="synonym">Cimex viridulus</name>
    <dbReference type="NCBI Taxonomy" id="85310"/>
    <lineage>
        <taxon>Eukaryota</taxon>
        <taxon>Metazoa</taxon>
        <taxon>Ecdysozoa</taxon>
        <taxon>Arthropoda</taxon>
        <taxon>Hexapoda</taxon>
        <taxon>Insecta</taxon>
        <taxon>Pterygota</taxon>
        <taxon>Neoptera</taxon>
        <taxon>Paraneoptera</taxon>
        <taxon>Hemiptera</taxon>
        <taxon>Heteroptera</taxon>
        <taxon>Panheteroptera</taxon>
        <taxon>Pentatomomorpha</taxon>
        <taxon>Pentatomoidea</taxon>
        <taxon>Pentatomidae</taxon>
        <taxon>Pentatominae</taxon>
        <taxon>Nezara</taxon>
    </lineage>
</organism>
<reference evidence="2" key="1">
    <citation type="submission" date="2022-01" db="EMBL/GenBank/DDBJ databases">
        <authorList>
            <person name="King R."/>
        </authorList>
    </citation>
    <scope>NUCLEOTIDE SEQUENCE</scope>
</reference>
<dbReference type="GO" id="GO:0030036">
    <property type="term" value="P:actin cytoskeleton organization"/>
    <property type="evidence" value="ECO:0007669"/>
    <property type="project" value="TreeGrafter"/>
</dbReference>
<keyword evidence="3" id="KW-1185">Reference proteome</keyword>
<dbReference type="InterPro" id="IPR015224">
    <property type="entry name" value="Talin_cent"/>
</dbReference>
<dbReference type="GO" id="GO:0005925">
    <property type="term" value="C:focal adhesion"/>
    <property type="evidence" value="ECO:0007669"/>
    <property type="project" value="InterPro"/>
</dbReference>
<dbReference type="Gene3D" id="1.20.1420.10">
    <property type="entry name" value="Talin, central domain"/>
    <property type="match status" value="1"/>
</dbReference>
<dbReference type="GO" id="GO:0098609">
    <property type="term" value="P:cell-cell adhesion"/>
    <property type="evidence" value="ECO:0007669"/>
    <property type="project" value="TreeGrafter"/>
</dbReference>
<dbReference type="InterPro" id="IPR036476">
    <property type="entry name" value="Talin_cent_sf"/>
</dbReference>
<sequence length="99" mass="10460">MLAALIDENSGDKLLDATRKLCTTFTDLLKAAEPATKEPRQSLLNAASRVGEASSRVLTEIHEEDENLKEAQDTLLGLGKAVANKAAALVLRGKAVAST</sequence>
<dbReference type="PANTHER" id="PTHR19981">
    <property type="entry name" value="TALIN"/>
    <property type="match status" value="1"/>
</dbReference>
<dbReference type="GO" id="GO:0005886">
    <property type="term" value="C:plasma membrane"/>
    <property type="evidence" value="ECO:0007669"/>
    <property type="project" value="TreeGrafter"/>
</dbReference>
<dbReference type="SUPFAM" id="SSF109880">
    <property type="entry name" value="A middle domain of Talin 1"/>
    <property type="match status" value="1"/>
</dbReference>
<dbReference type="AlphaFoldDB" id="A0A9P0HBZ4"/>
<dbReference type="GO" id="GO:0001726">
    <property type="term" value="C:ruffle"/>
    <property type="evidence" value="ECO:0007669"/>
    <property type="project" value="InterPro"/>
</dbReference>